<protein>
    <submittedName>
        <fullName evidence="4">Beta-taxilin</fullName>
    </submittedName>
</protein>
<feature type="region of interest" description="Disordered" evidence="3">
    <location>
        <begin position="513"/>
        <end position="563"/>
    </location>
</feature>
<dbReference type="PANTHER" id="PTHR16127:SF10">
    <property type="entry name" value="BETA-TAXILIN"/>
    <property type="match status" value="1"/>
</dbReference>
<dbReference type="EMBL" id="OW240913">
    <property type="protein sequence ID" value="CAH2250609.1"/>
    <property type="molecule type" value="Genomic_DNA"/>
</dbReference>
<feature type="coiled-coil region" evidence="2">
    <location>
        <begin position="151"/>
        <end position="270"/>
    </location>
</feature>
<feature type="compositionally biased region" description="Polar residues" evidence="3">
    <location>
        <begin position="517"/>
        <end position="547"/>
    </location>
</feature>
<dbReference type="PANTHER" id="PTHR16127">
    <property type="entry name" value="TAXILIN"/>
    <property type="match status" value="1"/>
</dbReference>
<feature type="region of interest" description="Disordered" evidence="3">
    <location>
        <begin position="454"/>
        <end position="480"/>
    </location>
</feature>
<gene>
    <name evidence="4" type="ORF">PECUL_23A043013</name>
</gene>
<evidence type="ECO:0000256" key="2">
    <source>
        <dbReference type="SAM" id="Coils"/>
    </source>
</evidence>
<evidence type="ECO:0000256" key="3">
    <source>
        <dbReference type="SAM" id="MobiDB-lite"/>
    </source>
</evidence>
<dbReference type="InterPro" id="IPR026183">
    <property type="entry name" value="Taxilin_fam"/>
</dbReference>
<proteinExistence type="inferred from homology"/>
<keyword evidence="2" id="KW-0175">Coiled coil</keyword>
<sequence>MENIEKSKSKPDEQPTSQNDLAVQNNQPPATPNLQPLEKSTIVKVEITGHDISEELSKQLEDIIQTYTSSDIISTENQSSATPDKEEQLHDDGETEEACSEPVSSVDGTSAKESTANKEQKLEKKILKGLGKEAAMFIQSLSKLNTPEEKLEVLTKKYAEMLEEYRAEQKQTKVLQKRQTQLIKEKDILQSEHSKAILARSKLESLCRELQRHNKTLKEEMLQRVREDEEKRKEITNHFQSTLTDIQSQIEQQSDRNNKLCQENTDLADKLNSIVGQYEDREENLDKVFKQRELQQKLVDARLEQAQEQMREAELKHNREKDFLLTQAAEWKLQTKMLKDQETILKTQITLYSERFDEFQNSLTKSNEVFSTFKKEMEKMTKKMKKLEKETSTWKTRFENCNKALLDMIEEKTMRAKEYECFVVKIERLEKLCRALQEERIELYKRIKDAKTIEKEEDEDDDASVEDVDSTNQPSQSTTELSVIDEKIIKDLETAFMVTHVLDEKPQDSGLECLRSEASTLSPDVEQTPQPVQSASCSNATTQQLSNEEPLKTAEDNDMENVD</sequence>
<comment type="similarity">
    <text evidence="1">Belongs to the taxilin family.</text>
</comment>
<dbReference type="AlphaFoldDB" id="A0AAD1VSK2"/>
<name>A0AAD1VSK2_PELCU</name>
<dbReference type="EMBL" id="OW240913">
    <property type="protein sequence ID" value="CAH2250605.1"/>
    <property type="molecule type" value="Genomic_DNA"/>
</dbReference>
<feature type="compositionally biased region" description="Polar residues" evidence="3">
    <location>
        <begin position="14"/>
        <end position="34"/>
    </location>
</feature>
<feature type="compositionally biased region" description="Basic and acidic residues" evidence="3">
    <location>
        <begin position="1"/>
        <end position="13"/>
    </location>
</feature>
<feature type="coiled-coil region" evidence="2">
    <location>
        <begin position="296"/>
        <end position="323"/>
    </location>
</feature>
<dbReference type="Pfam" id="PF09728">
    <property type="entry name" value="Taxilin"/>
    <property type="match status" value="1"/>
</dbReference>
<feature type="region of interest" description="Disordered" evidence="3">
    <location>
        <begin position="1"/>
        <end position="39"/>
    </location>
</feature>
<dbReference type="GO" id="GO:0019905">
    <property type="term" value="F:syntaxin binding"/>
    <property type="evidence" value="ECO:0007669"/>
    <property type="project" value="InterPro"/>
</dbReference>
<keyword evidence="5" id="KW-1185">Reference proteome</keyword>
<dbReference type="EMBL" id="OW240913">
    <property type="protein sequence ID" value="CAH2250607.1"/>
    <property type="molecule type" value="Genomic_DNA"/>
</dbReference>
<evidence type="ECO:0000256" key="1">
    <source>
        <dbReference type="ARBA" id="ARBA00009550"/>
    </source>
</evidence>
<reference evidence="4" key="1">
    <citation type="submission" date="2022-03" db="EMBL/GenBank/DDBJ databases">
        <authorList>
            <person name="Alioto T."/>
            <person name="Alioto T."/>
            <person name="Gomez Garrido J."/>
        </authorList>
    </citation>
    <scope>NUCLEOTIDE SEQUENCE</scope>
</reference>
<evidence type="ECO:0000313" key="5">
    <source>
        <dbReference type="Proteomes" id="UP001295444"/>
    </source>
</evidence>
<accession>A0AAD1VSK2</accession>
<feature type="coiled-coil region" evidence="2">
    <location>
        <begin position="370"/>
        <end position="446"/>
    </location>
</feature>
<feature type="compositionally biased region" description="Polar residues" evidence="3">
    <location>
        <begin position="102"/>
        <end position="114"/>
    </location>
</feature>
<feature type="compositionally biased region" description="Basic and acidic residues" evidence="3">
    <location>
        <begin position="83"/>
        <end position="92"/>
    </location>
</feature>
<feature type="compositionally biased region" description="Polar residues" evidence="3">
    <location>
        <begin position="69"/>
        <end position="82"/>
    </location>
</feature>
<dbReference type="Proteomes" id="UP001295444">
    <property type="component" value="Chromosome 02"/>
</dbReference>
<feature type="region of interest" description="Disordered" evidence="3">
    <location>
        <begin position="69"/>
        <end position="120"/>
    </location>
</feature>
<feature type="compositionally biased region" description="Acidic residues" evidence="3">
    <location>
        <begin position="455"/>
        <end position="469"/>
    </location>
</feature>
<evidence type="ECO:0000313" key="4">
    <source>
        <dbReference type="EMBL" id="CAH2250605.1"/>
    </source>
</evidence>
<organism evidence="4 5">
    <name type="scientific">Pelobates cultripes</name>
    <name type="common">Western spadefoot toad</name>
    <dbReference type="NCBI Taxonomy" id="61616"/>
    <lineage>
        <taxon>Eukaryota</taxon>
        <taxon>Metazoa</taxon>
        <taxon>Chordata</taxon>
        <taxon>Craniata</taxon>
        <taxon>Vertebrata</taxon>
        <taxon>Euteleostomi</taxon>
        <taxon>Amphibia</taxon>
        <taxon>Batrachia</taxon>
        <taxon>Anura</taxon>
        <taxon>Pelobatoidea</taxon>
        <taxon>Pelobatidae</taxon>
        <taxon>Pelobates</taxon>
    </lineage>
</organism>